<sequence>MNPRMASQSQQQRKKPAAIARLVPDRRAAGAGATNAAVQPLETATRGFMEQRFGHDFANVRIHTDEAAAQAALSLGAEAFTTGRDISFAPRRYAPGSPAGRELIAHELAHVVQQRHGAAGASTPGGETHLEAQANHAATAAMRSSAMPPIGAAAQSIQRRVPLRDVGKGEFSGMPRLGELIDRLNGMSTGLTYANDNGVLTVTPIAEGTPSEFDRQMQAFIDDPANIPMRFTNRHGLIGDKGHGYHDPVDVDTWMSGYVDIDDLLASSDLGLQTSLVHLLRERGQTKNYDRRIGTESLDASQEGPAKEFARAHASGIDAELKVLRDFFGDPSIVIVDADSRRFRNDRRDVIREKETRGRGAEGQGLLAIDWEVVLHKGRRVVSAVEYKRMRDAERAAAADAAAPAP</sequence>
<protein>
    <submittedName>
        <fullName evidence="2">DUF4157 domain-containing protein</fullName>
    </submittedName>
</protein>
<evidence type="ECO:0000259" key="1">
    <source>
        <dbReference type="Pfam" id="PF13699"/>
    </source>
</evidence>
<comment type="caution">
    <text evidence="2">The sequence shown here is derived from an EMBL/GenBank/DDBJ whole genome shotgun (WGS) entry which is preliminary data.</text>
</comment>
<dbReference type="InterPro" id="IPR025295">
    <property type="entry name" value="eCIS_core_dom"/>
</dbReference>
<reference evidence="2 3" key="1">
    <citation type="submission" date="2024-03" db="EMBL/GenBank/DDBJ databases">
        <title>Novel species of the genus Variovorax.</title>
        <authorList>
            <person name="Liu Q."/>
            <person name="Xin Y.-H."/>
        </authorList>
    </citation>
    <scope>NUCLEOTIDE SEQUENCE [LARGE SCALE GENOMIC DNA]</scope>
    <source>
        <strain evidence="2 3">KACC 18501</strain>
    </source>
</reference>
<evidence type="ECO:0000313" key="2">
    <source>
        <dbReference type="EMBL" id="MEJ8822327.1"/>
    </source>
</evidence>
<gene>
    <name evidence="2" type="ORF">WKW80_09780</name>
</gene>
<dbReference type="RefSeq" id="WP_340363375.1">
    <property type="nucleotide sequence ID" value="NZ_JBBKZV010000004.1"/>
</dbReference>
<proteinExistence type="predicted"/>
<evidence type="ECO:0000313" key="3">
    <source>
        <dbReference type="Proteomes" id="UP001363010"/>
    </source>
</evidence>
<accession>A0ABU8VWZ0</accession>
<dbReference type="Proteomes" id="UP001363010">
    <property type="component" value="Unassembled WGS sequence"/>
</dbReference>
<keyword evidence="3" id="KW-1185">Reference proteome</keyword>
<feature type="domain" description="eCIS core" evidence="1">
    <location>
        <begin position="40"/>
        <end position="117"/>
    </location>
</feature>
<dbReference type="EMBL" id="JBBKZV010000004">
    <property type="protein sequence ID" value="MEJ8822327.1"/>
    <property type="molecule type" value="Genomic_DNA"/>
</dbReference>
<organism evidence="2 3">
    <name type="scientific">Variovorax humicola</name>
    <dbReference type="NCBI Taxonomy" id="1769758"/>
    <lineage>
        <taxon>Bacteria</taxon>
        <taxon>Pseudomonadati</taxon>
        <taxon>Pseudomonadota</taxon>
        <taxon>Betaproteobacteria</taxon>
        <taxon>Burkholderiales</taxon>
        <taxon>Comamonadaceae</taxon>
        <taxon>Variovorax</taxon>
    </lineage>
</organism>
<name>A0ABU8VWZ0_9BURK</name>
<dbReference type="Pfam" id="PF13699">
    <property type="entry name" value="eCIS_core"/>
    <property type="match status" value="1"/>
</dbReference>